<dbReference type="Proteomes" id="UP000075420">
    <property type="component" value="Unassembled WGS sequence"/>
</dbReference>
<evidence type="ECO:0000256" key="1">
    <source>
        <dbReference type="SAM" id="Phobius"/>
    </source>
</evidence>
<keyword evidence="1" id="KW-0812">Transmembrane</keyword>
<dbReference type="EMBL" id="JELY01000777">
    <property type="protein sequence ID" value="KYF58167.1"/>
    <property type="molecule type" value="Genomic_DNA"/>
</dbReference>
<evidence type="ECO:0000313" key="2">
    <source>
        <dbReference type="EMBL" id="KYF58167.1"/>
    </source>
</evidence>
<gene>
    <name evidence="2" type="ORF">BE08_40575</name>
</gene>
<keyword evidence="1" id="KW-1133">Transmembrane helix</keyword>
<reference evidence="2 3" key="1">
    <citation type="submission" date="2014-02" db="EMBL/GenBank/DDBJ databases">
        <title>The small core and large imbalanced accessory genome model reveals a collaborative survival strategy of Sorangium cellulosum strains in nature.</title>
        <authorList>
            <person name="Han K."/>
            <person name="Peng R."/>
            <person name="Blom J."/>
            <person name="Li Y.-Z."/>
        </authorList>
    </citation>
    <scope>NUCLEOTIDE SEQUENCE [LARGE SCALE GENOMIC DNA]</scope>
    <source>
        <strain evidence="2 3">So0157-25</strain>
    </source>
</reference>
<protein>
    <submittedName>
        <fullName evidence="2">Uncharacterized protein</fullName>
    </submittedName>
</protein>
<evidence type="ECO:0000313" key="3">
    <source>
        <dbReference type="Proteomes" id="UP000075420"/>
    </source>
</evidence>
<sequence length="136" mass="15008">MESTFEGYIIAVYGAYAVISVGLTIWIARTLFKNGSVFLEDVFADSPRMADAVNRLLVVGFYLVNLGYASLILKADRSATMAEGIEVLSSKLGMLLLSLAVMHFGNLYVFHRIRRRAKLAVLPPPVAPQMRLEARA</sequence>
<feature type="transmembrane region" description="Helical" evidence="1">
    <location>
        <begin position="12"/>
        <end position="32"/>
    </location>
</feature>
<comment type="caution">
    <text evidence="2">The sequence shown here is derived from an EMBL/GenBank/DDBJ whole genome shotgun (WGS) entry which is preliminary data.</text>
</comment>
<keyword evidence="1" id="KW-0472">Membrane</keyword>
<accession>A0A150PQX7</accession>
<name>A0A150PQX7_SORCE</name>
<feature type="transmembrane region" description="Helical" evidence="1">
    <location>
        <begin position="53"/>
        <end position="72"/>
    </location>
</feature>
<organism evidence="2 3">
    <name type="scientific">Sorangium cellulosum</name>
    <name type="common">Polyangium cellulosum</name>
    <dbReference type="NCBI Taxonomy" id="56"/>
    <lineage>
        <taxon>Bacteria</taxon>
        <taxon>Pseudomonadati</taxon>
        <taxon>Myxococcota</taxon>
        <taxon>Polyangia</taxon>
        <taxon>Polyangiales</taxon>
        <taxon>Polyangiaceae</taxon>
        <taxon>Sorangium</taxon>
    </lineage>
</organism>
<proteinExistence type="predicted"/>
<feature type="transmembrane region" description="Helical" evidence="1">
    <location>
        <begin position="92"/>
        <end position="110"/>
    </location>
</feature>
<dbReference type="AlphaFoldDB" id="A0A150PQX7"/>